<evidence type="ECO:0000313" key="6">
    <source>
        <dbReference type="Proteomes" id="UP000000230"/>
    </source>
</evidence>
<dbReference type="InterPro" id="IPR013658">
    <property type="entry name" value="SGL"/>
</dbReference>
<dbReference type="GO" id="GO:0019853">
    <property type="term" value="P:L-ascorbic acid biosynthetic process"/>
    <property type="evidence" value="ECO:0007669"/>
    <property type="project" value="TreeGrafter"/>
</dbReference>
<keyword evidence="6" id="KW-1185">Reference proteome</keyword>
<comment type="cofactor">
    <cofactor evidence="3">
        <name>Zn(2+)</name>
        <dbReference type="ChEBI" id="CHEBI:29105"/>
    </cofactor>
    <text evidence="3">Binds 1 divalent metal cation per subunit.</text>
</comment>
<feature type="binding site" evidence="3">
    <location>
        <position position="104"/>
    </location>
    <ligand>
        <name>substrate</name>
    </ligand>
</feature>
<gene>
    <name evidence="5" type="ordered locus">Ent638_1529</name>
</gene>
<dbReference type="Pfam" id="PF08450">
    <property type="entry name" value="SGL"/>
    <property type="match status" value="1"/>
</dbReference>
<dbReference type="PANTHER" id="PTHR10907:SF47">
    <property type="entry name" value="REGUCALCIN"/>
    <property type="match status" value="1"/>
</dbReference>
<dbReference type="PRINTS" id="PR01790">
    <property type="entry name" value="SMP30FAMILY"/>
</dbReference>
<feature type="binding site" evidence="3">
    <location>
        <position position="199"/>
    </location>
    <ligand>
        <name>a divalent metal cation</name>
        <dbReference type="ChEBI" id="CHEBI:60240"/>
    </ligand>
</feature>
<dbReference type="InterPro" id="IPR011042">
    <property type="entry name" value="6-blade_b-propeller_TolB-like"/>
</dbReference>
<dbReference type="Gene3D" id="2.120.10.30">
    <property type="entry name" value="TolB, C-terminal domain"/>
    <property type="match status" value="1"/>
</dbReference>
<dbReference type="AlphaFoldDB" id="A0A9J9KYA2"/>
<name>A0A9J9KYA2_ENT38</name>
<evidence type="ECO:0000313" key="5">
    <source>
        <dbReference type="EMBL" id="ABP60208.1"/>
    </source>
</evidence>
<dbReference type="KEGG" id="ent:Ent638_1529"/>
<sequence>MADNNDLRHVARIGAELGESPVWDDENGVLYFVDITRGKIKVLLPHGKVETVHESAVHIGSLALTDKGNLLFTEKASVAMLDIRTGDVSHIHAGIHDSAGYRFNDGASDPQGRFITGLMHEGPDRKSGALYRFDSLGNVHSIQQGIALPNGLAWSEDGNTLFFVDSIACSIFQATYTAHGMPEDVRLFIKTPTELGRPDGIALDKEGGLWVCQFNGGCLLRYDRYGHLSDRVLIPVPRPTSCCFGGKGLGTLFITTARFAMTPQELITYPNAGDLYAITPKISGNPRYLFKA</sequence>
<dbReference type="Proteomes" id="UP000000230">
    <property type="component" value="Chromosome"/>
</dbReference>
<dbReference type="EMBL" id="CP000653">
    <property type="protein sequence ID" value="ABP60208.1"/>
    <property type="molecule type" value="Genomic_DNA"/>
</dbReference>
<feature type="binding site" evidence="3">
    <location>
        <position position="150"/>
    </location>
    <ligand>
        <name>a divalent metal cation</name>
        <dbReference type="ChEBI" id="CHEBI:60240"/>
    </ligand>
</feature>
<feature type="binding site" evidence="3">
    <location>
        <position position="19"/>
    </location>
    <ligand>
        <name>a divalent metal cation</name>
        <dbReference type="ChEBI" id="CHEBI:60240"/>
    </ligand>
</feature>
<feature type="domain" description="SMP-30/Gluconolactonase/LRE-like region" evidence="4">
    <location>
        <begin position="17"/>
        <end position="258"/>
    </location>
</feature>
<feature type="binding site" evidence="3">
    <location>
        <position position="102"/>
    </location>
    <ligand>
        <name>substrate</name>
    </ligand>
</feature>
<dbReference type="GO" id="GO:0004341">
    <property type="term" value="F:gluconolactonase activity"/>
    <property type="evidence" value="ECO:0007669"/>
    <property type="project" value="TreeGrafter"/>
</dbReference>
<dbReference type="SUPFAM" id="SSF63829">
    <property type="entry name" value="Calcium-dependent phosphotriesterase"/>
    <property type="match status" value="1"/>
</dbReference>
<proteinExistence type="inferred from homology"/>
<evidence type="ECO:0000259" key="4">
    <source>
        <dbReference type="Pfam" id="PF08450"/>
    </source>
</evidence>
<protein>
    <submittedName>
        <fullName evidence="5">SMP-30/Gluconolaconase/LRE domain protein</fullName>
    </submittedName>
</protein>
<keyword evidence="3" id="KW-0479">Metal-binding</keyword>
<keyword evidence="3" id="KW-0862">Zinc</keyword>
<dbReference type="InterPro" id="IPR005511">
    <property type="entry name" value="SMP-30"/>
</dbReference>
<organism evidence="5 6">
    <name type="scientific">Enterobacter sp. (strain 638)</name>
    <dbReference type="NCBI Taxonomy" id="399742"/>
    <lineage>
        <taxon>Bacteria</taxon>
        <taxon>Pseudomonadati</taxon>
        <taxon>Pseudomonadota</taxon>
        <taxon>Gammaproteobacteria</taxon>
        <taxon>Enterobacterales</taxon>
        <taxon>Enterobacteriaceae</taxon>
        <taxon>Enterobacter</taxon>
    </lineage>
</organism>
<feature type="active site" description="Proton donor/acceptor" evidence="2">
    <location>
        <position position="199"/>
    </location>
</feature>
<dbReference type="GO" id="GO:0005509">
    <property type="term" value="F:calcium ion binding"/>
    <property type="evidence" value="ECO:0007669"/>
    <property type="project" value="TreeGrafter"/>
</dbReference>
<accession>A0A9J9KYA2</accession>
<dbReference type="RefSeq" id="WP_012016925.1">
    <property type="nucleotide sequence ID" value="NC_009436.1"/>
</dbReference>
<evidence type="ECO:0000256" key="3">
    <source>
        <dbReference type="PIRSR" id="PIRSR605511-2"/>
    </source>
</evidence>
<dbReference type="PANTHER" id="PTHR10907">
    <property type="entry name" value="REGUCALCIN"/>
    <property type="match status" value="1"/>
</dbReference>
<comment type="similarity">
    <text evidence="1">Belongs to the SMP-30/CGR1 family.</text>
</comment>
<evidence type="ECO:0000256" key="1">
    <source>
        <dbReference type="ARBA" id="ARBA00008853"/>
    </source>
</evidence>
<reference evidence="6" key="1">
    <citation type="journal article" date="2010" name="PLoS Genet.">
        <title>Genome sequence of the plant growth promoting endophytic bacterium Enterobacter sp. 638.</title>
        <authorList>
            <person name="Taghavi S."/>
            <person name="van der Lelie D."/>
            <person name="Hoffman A."/>
            <person name="Zhang Y.B."/>
            <person name="Walla M.D."/>
            <person name="Vangronsveld J."/>
            <person name="Newman L."/>
            <person name="Monchy S."/>
        </authorList>
    </citation>
    <scope>NUCLEOTIDE SEQUENCE [LARGE SCALE GENOMIC DNA]</scope>
    <source>
        <strain evidence="6">638</strain>
    </source>
</reference>
<evidence type="ECO:0000256" key="2">
    <source>
        <dbReference type="PIRSR" id="PIRSR605511-1"/>
    </source>
</evidence>